<reference evidence="1 2" key="1">
    <citation type="submission" date="2019-05" db="EMBL/GenBank/DDBJ databases">
        <authorList>
            <person name="Qu J.-H."/>
        </authorList>
    </citation>
    <scope>NUCLEOTIDE SEQUENCE [LARGE SCALE GENOMIC DNA]</scope>
    <source>
        <strain evidence="1 2">T17</strain>
    </source>
</reference>
<evidence type="ECO:0000313" key="2">
    <source>
        <dbReference type="Proteomes" id="UP000306402"/>
    </source>
</evidence>
<gene>
    <name evidence="1" type="ORF">FEN17_15230</name>
</gene>
<dbReference type="AlphaFoldDB" id="A0A5R9KXJ6"/>
<proteinExistence type="predicted"/>
<dbReference type="Proteomes" id="UP000306402">
    <property type="component" value="Unassembled WGS sequence"/>
</dbReference>
<dbReference type="RefSeq" id="WP_138366203.1">
    <property type="nucleotide sequence ID" value="NZ_VCEJ01000004.1"/>
</dbReference>
<protein>
    <submittedName>
        <fullName evidence="1">Uncharacterized protein</fullName>
    </submittedName>
</protein>
<sequence length="128" mass="14383">MKLFRNISDRKSALNWLMLTVLSFGIFLLHETGPANSSFSRESTQIAMGFRENPANVPGIYQFSKTGAYLKRSNDKEFLILNALSKKLGMLVSTGADYTFKLPALPVNSTQHFRSRSLTSEDSFFSFS</sequence>
<dbReference type="OrthoDB" id="9881473at2"/>
<keyword evidence="2" id="KW-1185">Reference proteome</keyword>
<name>A0A5R9KXJ6_9BACT</name>
<accession>A0A5R9KXJ6</accession>
<comment type="caution">
    <text evidence="1">The sequence shown here is derived from an EMBL/GenBank/DDBJ whole genome shotgun (WGS) entry which is preliminary data.</text>
</comment>
<organism evidence="1 2">
    <name type="scientific">Dyadobacter luticola</name>
    <dbReference type="NCBI Taxonomy" id="1979387"/>
    <lineage>
        <taxon>Bacteria</taxon>
        <taxon>Pseudomonadati</taxon>
        <taxon>Bacteroidota</taxon>
        <taxon>Cytophagia</taxon>
        <taxon>Cytophagales</taxon>
        <taxon>Spirosomataceae</taxon>
        <taxon>Dyadobacter</taxon>
    </lineage>
</organism>
<evidence type="ECO:0000313" key="1">
    <source>
        <dbReference type="EMBL" id="TLV00829.1"/>
    </source>
</evidence>
<dbReference type="EMBL" id="VCEJ01000004">
    <property type="protein sequence ID" value="TLV00829.1"/>
    <property type="molecule type" value="Genomic_DNA"/>
</dbReference>